<gene>
    <name evidence="3" type="ORF">EA187_07470</name>
</gene>
<dbReference type="InterPro" id="IPR036465">
    <property type="entry name" value="vWFA_dom_sf"/>
</dbReference>
<dbReference type="SMART" id="SM00327">
    <property type="entry name" value="VWA"/>
    <property type="match status" value="1"/>
</dbReference>
<feature type="domain" description="VWFA" evidence="2">
    <location>
        <begin position="78"/>
        <end position="268"/>
    </location>
</feature>
<accession>A0ABY0CV70</accession>
<name>A0ABY0CV70_9DELT</name>
<keyword evidence="1" id="KW-0472">Membrane</keyword>
<keyword evidence="1" id="KW-0812">Transmembrane</keyword>
<dbReference type="InterPro" id="IPR002035">
    <property type="entry name" value="VWF_A"/>
</dbReference>
<dbReference type="SUPFAM" id="SSF53300">
    <property type="entry name" value="vWA-like"/>
    <property type="match status" value="1"/>
</dbReference>
<evidence type="ECO:0000313" key="3">
    <source>
        <dbReference type="EMBL" id="RVU46966.1"/>
    </source>
</evidence>
<keyword evidence="4" id="KW-1185">Reference proteome</keyword>
<evidence type="ECO:0000256" key="1">
    <source>
        <dbReference type="SAM" id="Phobius"/>
    </source>
</evidence>
<reference evidence="3 4" key="1">
    <citation type="submission" date="2019-01" db="EMBL/GenBank/DDBJ databases">
        <title>Lujinxingia litoralis gen. nov., sp. nov. and Lujinxingia sediminis gen. nov., sp. nov., new members in the order Bradymonadales, isolated from coastal sediment.</title>
        <authorList>
            <person name="Li C.-M."/>
        </authorList>
    </citation>
    <scope>NUCLEOTIDE SEQUENCE [LARGE SCALE GENOMIC DNA]</scope>
    <source>
        <strain evidence="3 4">SEH01</strain>
    </source>
</reference>
<organism evidence="3 4">
    <name type="scientific">Lujinxingia sediminis</name>
    <dbReference type="NCBI Taxonomy" id="2480984"/>
    <lineage>
        <taxon>Bacteria</taxon>
        <taxon>Deltaproteobacteria</taxon>
        <taxon>Bradymonadales</taxon>
        <taxon>Lujinxingiaceae</taxon>
        <taxon>Lujinxingia</taxon>
    </lineage>
</organism>
<dbReference type="PROSITE" id="PS50234">
    <property type="entry name" value="VWFA"/>
    <property type="match status" value="1"/>
</dbReference>
<protein>
    <submittedName>
        <fullName evidence="3">VWA domain-containing protein</fullName>
    </submittedName>
</protein>
<comment type="caution">
    <text evidence="3">The sequence shown here is derived from an EMBL/GenBank/DDBJ whole genome shotgun (WGS) entry which is preliminary data.</text>
</comment>
<evidence type="ECO:0000259" key="2">
    <source>
        <dbReference type="PROSITE" id="PS50234"/>
    </source>
</evidence>
<proteinExistence type="predicted"/>
<dbReference type="Proteomes" id="UP000282926">
    <property type="component" value="Unassembled WGS sequence"/>
</dbReference>
<keyword evidence="1" id="KW-1133">Transmembrane helix</keyword>
<sequence length="956" mass="104763">MTNWRSTSLSLRVGTSTTTSDRRFSRVLTAAPAHDAPLARPVLLLAALLLASVTLLFAPVLHAQEPSPVLSTQSRSVQYLIVIDDSGSMRVRTAEGPAADPERLAIFATRSLLSMLDDRDEVSVLRLNGAREGESTMPIAPLAENRARLGAMLANDGPVAAYPGKLTPCASALEAVRDELNRARRPNTAQVVLFLTDGECNDAQVNTERYLESIDSQEDGLFQFYLLRWRGRVFSQYLVELARKSGGSIGEVGADDPTDLLAPFANALSRSQGYSAHLLRPGTTTIPAHTGARRMRLLAVAPDQGSELRLNLNAPSGQPRTLGASRTGLHHYEDGKRYRYVALDYEPGTTPVTVQVSGGANRWRVVALPDYRLFVETRVQQGRCGSQGEDTNFVQVGSGICVTLSLINEEGQVVSADVASRGTEAAILYQEPGAEPRRLPAASTDKAAVFRFERVNLQEGDHILSPRITLPSAQGTPVTLRGAARTLQVSTRRISATPASLEAGDLLPGTDHFQEIVIEGNFPATRARLTVARADGLPECVTFALSGVPAGQAQTISPGQTYTLETRVAPYCGPVDVRRTIDNALRLEFDRGAHSIPIPTLVIPVRAELISQLTAPHHLETTLRGGQKRDLRISLSGNHRRAQHFDAVILPTDERTGWPGDDLRLTFLDARGNALPESDQGQVTTEVVHATGTDASPSASSAILTLHLRADACCQAGTYSTEVALVPRQGASSPLRLPLTVHVEAAGLWRCWGTTIARTLVLVLLLLLLAYIGNMWRSSHFLDRDRLAERLVPLYWSDYGETRPQTRSAEDVRRMVRKSLGLWPRLKAWLAANPLVFGLPGRDYYESAELVLDATRNIHRSRLRLSHERELLTELRANPRRGLAKMYTTARGGISFYAVPAEGNRLGVFELQREFDDFADPTIEFEPKLINLRRRTELIAMHSDREPDTMAGWRIG</sequence>
<dbReference type="RefSeq" id="WP_127779828.1">
    <property type="nucleotide sequence ID" value="NZ_SADD01000002.1"/>
</dbReference>
<dbReference type="CDD" id="cd00198">
    <property type="entry name" value="vWFA"/>
    <property type="match status" value="1"/>
</dbReference>
<dbReference type="Gene3D" id="3.40.50.410">
    <property type="entry name" value="von Willebrand factor, type A domain"/>
    <property type="match status" value="1"/>
</dbReference>
<dbReference type="EMBL" id="SADD01000002">
    <property type="protein sequence ID" value="RVU46966.1"/>
    <property type="molecule type" value="Genomic_DNA"/>
</dbReference>
<feature type="transmembrane region" description="Helical" evidence="1">
    <location>
        <begin position="756"/>
        <end position="776"/>
    </location>
</feature>
<evidence type="ECO:0000313" key="4">
    <source>
        <dbReference type="Proteomes" id="UP000282926"/>
    </source>
</evidence>